<keyword evidence="2" id="KW-1185">Reference proteome</keyword>
<dbReference type="EMBL" id="OZ023706">
    <property type="protein sequence ID" value="CAK9876843.1"/>
    <property type="molecule type" value="Genomic_DNA"/>
</dbReference>
<dbReference type="Proteomes" id="UP001497522">
    <property type="component" value="Chromosome 5"/>
</dbReference>
<sequence>MSKRVKAALFEYLKRLGQDVVMRLLNVVNDNGLDVTAVVARLFQLVNTFIGYEQMHKVNHVRIHRNKLMWQQYHIEAAAAKLASKKPMHQDSPMHWNLTHEMCANAFGKCIVLDNIMDQYATDIGNGALLDLEWHAIDNMSTFLHAPRQVMESLAADHKPTLDLLLMSVSLLLKHCDDNEQ</sequence>
<organism evidence="1 2">
    <name type="scientific">Sphagnum jensenii</name>
    <dbReference type="NCBI Taxonomy" id="128206"/>
    <lineage>
        <taxon>Eukaryota</taxon>
        <taxon>Viridiplantae</taxon>
        <taxon>Streptophyta</taxon>
        <taxon>Embryophyta</taxon>
        <taxon>Bryophyta</taxon>
        <taxon>Sphagnophytina</taxon>
        <taxon>Sphagnopsida</taxon>
        <taxon>Sphagnales</taxon>
        <taxon>Sphagnaceae</taxon>
        <taxon>Sphagnum</taxon>
    </lineage>
</organism>
<name>A0ABP1BM46_9BRYO</name>
<proteinExistence type="predicted"/>
<evidence type="ECO:0000313" key="1">
    <source>
        <dbReference type="EMBL" id="CAK9876843.1"/>
    </source>
</evidence>
<gene>
    <name evidence="1" type="ORF">CSSPJE1EN2_LOCUS18885</name>
</gene>
<reference evidence="1" key="1">
    <citation type="submission" date="2024-03" db="EMBL/GenBank/DDBJ databases">
        <authorList>
            <consortium name="ELIXIR-Norway"/>
            <consortium name="Elixir Norway"/>
        </authorList>
    </citation>
    <scope>NUCLEOTIDE SEQUENCE</scope>
</reference>
<protein>
    <submittedName>
        <fullName evidence="1">Uncharacterized protein</fullName>
    </submittedName>
</protein>
<evidence type="ECO:0000313" key="2">
    <source>
        <dbReference type="Proteomes" id="UP001497522"/>
    </source>
</evidence>
<accession>A0ABP1BM46</accession>